<dbReference type="PANTHER" id="PTHR10188">
    <property type="entry name" value="L-ASPARAGINASE"/>
    <property type="match status" value="1"/>
</dbReference>
<dbReference type="SUPFAM" id="SSF56235">
    <property type="entry name" value="N-terminal nucleophile aminohydrolases (Ntn hydrolases)"/>
    <property type="match status" value="1"/>
</dbReference>
<feature type="region of interest" description="Disordered" evidence="4">
    <location>
        <begin position="239"/>
        <end position="299"/>
    </location>
</feature>
<dbReference type="CDD" id="cd04514">
    <property type="entry name" value="Taspase1_like"/>
    <property type="match status" value="1"/>
</dbReference>
<evidence type="ECO:0000256" key="4">
    <source>
        <dbReference type="SAM" id="MobiDB-lite"/>
    </source>
</evidence>
<feature type="region of interest" description="Disordered" evidence="4">
    <location>
        <begin position="177"/>
        <end position="205"/>
    </location>
</feature>
<feature type="site" description="Cleavage; by autolysis" evidence="3">
    <location>
        <begin position="341"/>
        <end position="342"/>
    </location>
</feature>
<dbReference type="EMBL" id="GG666508">
    <property type="protein sequence ID" value="EEN61084.1"/>
    <property type="molecule type" value="Genomic_DNA"/>
</dbReference>
<dbReference type="Gene3D" id="3.60.20.30">
    <property type="entry name" value="(Glycosyl)asparaginase"/>
    <property type="match status" value="1"/>
</dbReference>
<proteinExistence type="inferred from homology"/>
<comment type="similarity">
    <text evidence="1">Belongs to the Ntn-hydrolase family.</text>
</comment>
<evidence type="ECO:0000256" key="3">
    <source>
        <dbReference type="PIRSR" id="PIRSR600246-3"/>
    </source>
</evidence>
<evidence type="ECO:0008006" key="6">
    <source>
        <dbReference type="Google" id="ProtNLM"/>
    </source>
</evidence>
<dbReference type="InterPro" id="IPR037464">
    <property type="entry name" value="Taspase1"/>
</dbReference>
<accession>C3YF82</accession>
<evidence type="ECO:0000256" key="1">
    <source>
        <dbReference type="ARBA" id="ARBA00010872"/>
    </source>
</evidence>
<dbReference type="InterPro" id="IPR029055">
    <property type="entry name" value="Ntn_hydrolases_N"/>
</dbReference>
<dbReference type="Pfam" id="PF01112">
    <property type="entry name" value="Asparaginase_2"/>
    <property type="match status" value="2"/>
</dbReference>
<gene>
    <name evidence="5" type="ORF">BRAFLDRAFT_85220</name>
</gene>
<dbReference type="PANTHER" id="PTHR10188:SF8">
    <property type="entry name" value="THREONINE ASPARTASE 1"/>
    <property type="match status" value="1"/>
</dbReference>
<dbReference type="eggNOG" id="KOG1592">
    <property type="taxonomic scope" value="Eukaryota"/>
</dbReference>
<evidence type="ECO:0000313" key="5">
    <source>
        <dbReference type="EMBL" id="EEN61084.1"/>
    </source>
</evidence>
<name>C3YF82_BRAFL</name>
<organism>
    <name type="scientific">Branchiostoma floridae</name>
    <name type="common">Florida lancelet</name>
    <name type="synonym">Amphioxus</name>
    <dbReference type="NCBI Taxonomy" id="7739"/>
    <lineage>
        <taxon>Eukaryota</taxon>
        <taxon>Metazoa</taxon>
        <taxon>Chordata</taxon>
        <taxon>Cephalochordata</taxon>
        <taxon>Leptocardii</taxon>
        <taxon>Amphioxiformes</taxon>
        <taxon>Branchiostomatidae</taxon>
        <taxon>Branchiostoma</taxon>
    </lineage>
</organism>
<dbReference type="InterPro" id="IPR000246">
    <property type="entry name" value="Peptidase_T2"/>
</dbReference>
<dbReference type="GO" id="GO:0004298">
    <property type="term" value="F:threonine-type endopeptidase activity"/>
    <property type="evidence" value="ECO:0007669"/>
    <property type="project" value="InterPro"/>
</dbReference>
<dbReference type="STRING" id="7739.C3YF82"/>
<feature type="compositionally biased region" description="Polar residues" evidence="4">
    <location>
        <begin position="249"/>
        <end position="259"/>
    </location>
</feature>
<protein>
    <recommendedName>
        <fullName evidence="6">Threonine aspartase 1-like</fullName>
    </recommendedName>
</protein>
<dbReference type="AlphaFoldDB" id="C3YF82"/>
<sequence length="513" mass="54226">MSSDCRLGVVAVHLGAGYHSVRETPVYARACRAALRAGLARLRAGGSAREAACAAVAALEDAPCTNAGTGANLTLDGTVECDAGVMDGETRLFGAVRTGIIVGAVSSLRNPVLAARTLLEEQWAGPMTLGRVPPAVLVGRGAESWARQRGIQGADGKKLVTEKSAANYKRYMERLAAAEQRRKEHTDSHKRRASAQHGQETGKRVCTRMVLQGTASKGELGQGEGDRHVLQVTSKDVSHVLDQGPGDGNTLQDTCTSEEGGSFQGEGDLGKRRDEDVSDNGRLSSISGEAETGGSSAHLFDHGEKSLVHSKSAVQNRSDSDIRLDTVRSVAMDTSGDIRLDTVGAVVMDARGNVSAAVSSGGLALKQPGRLGHAAMYGCGCWAVQESPLSVACSTTGCGEHIMQTLLGRECAESVMRGEETNRSLDQMLKSKFLHSPFLRNVDKKIGGVILLRCEEVEGASDPAVEVMWGHTADSMCVGFISTRDDRPQVRMSRLPAGQRSGQAVVTEGCFVR</sequence>
<evidence type="ECO:0000256" key="2">
    <source>
        <dbReference type="PIRSR" id="PIRSR600246-1"/>
    </source>
</evidence>
<reference evidence="5" key="1">
    <citation type="journal article" date="2008" name="Nature">
        <title>The amphioxus genome and the evolution of the chordate karyotype.</title>
        <authorList>
            <consortium name="US DOE Joint Genome Institute (JGI-PGF)"/>
            <person name="Putnam N.H."/>
            <person name="Butts T."/>
            <person name="Ferrier D.E.K."/>
            <person name="Furlong R.F."/>
            <person name="Hellsten U."/>
            <person name="Kawashima T."/>
            <person name="Robinson-Rechavi M."/>
            <person name="Shoguchi E."/>
            <person name="Terry A."/>
            <person name="Yu J.-K."/>
            <person name="Benito-Gutierrez E.L."/>
            <person name="Dubchak I."/>
            <person name="Garcia-Fernandez J."/>
            <person name="Gibson-Brown J.J."/>
            <person name="Grigoriev I.V."/>
            <person name="Horton A.C."/>
            <person name="de Jong P.J."/>
            <person name="Jurka J."/>
            <person name="Kapitonov V.V."/>
            <person name="Kohara Y."/>
            <person name="Kuroki Y."/>
            <person name="Lindquist E."/>
            <person name="Lucas S."/>
            <person name="Osoegawa K."/>
            <person name="Pennacchio L.A."/>
            <person name="Salamov A.A."/>
            <person name="Satou Y."/>
            <person name="Sauka-Spengler T."/>
            <person name="Schmutz J."/>
            <person name="Shin-I T."/>
            <person name="Toyoda A."/>
            <person name="Bronner-Fraser M."/>
            <person name="Fujiyama A."/>
            <person name="Holland L.Z."/>
            <person name="Holland P.W.H."/>
            <person name="Satoh N."/>
            <person name="Rokhsar D.S."/>
        </authorList>
    </citation>
    <scope>NUCLEOTIDE SEQUENCE [LARGE SCALE GENOMIC DNA]</scope>
    <source>
        <strain evidence="5">S238N-H82</strain>
        <tissue evidence="5">Testes</tissue>
    </source>
</reference>
<feature type="active site" description="Nucleophile" evidence="2">
    <location>
        <position position="342"/>
    </location>
</feature>
<dbReference type="InParanoid" id="C3YF82"/>